<keyword evidence="3" id="KW-1185">Reference proteome</keyword>
<evidence type="ECO:0000313" key="3">
    <source>
        <dbReference type="Proteomes" id="UP000813444"/>
    </source>
</evidence>
<gene>
    <name evidence="2" type="ORF">B0I35DRAFT_508337</name>
</gene>
<dbReference type="EMBL" id="JAGPNK010000002">
    <property type="protein sequence ID" value="KAH7326050.1"/>
    <property type="molecule type" value="Genomic_DNA"/>
</dbReference>
<protein>
    <submittedName>
        <fullName evidence="2">Zinc knuckle-domain-containing protein</fullName>
    </submittedName>
</protein>
<dbReference type="Proteomes" id="UP000813444">
    <property type="component" value="Unassembled WGS sequence"/>
</dbReference>
<comment type="caution">
    <text evidence="2">The sequence shown here is derived from an EMBL/GenBank/DDBJ whole genome shotgun (WGS) entry which is preliminary data.</text>
</comment>
<sequence length="268" mass="29527">MYARRGRGGPSRSTPANVQCQKCLKRGHYSYECKASAQERPYVPRPSRTQQLLNPKLVPKLTSDTPNPLEKKKGVADEELAKMEAERARKRELEERDDELLESQAKRRRSVSSDSGAREDGGAAEKTFLTIAILLVIATVVAPHHHAGTSVRYPGIAFHPRPGVERHLTARDLPMTTGRGAPVPMMRRGVEEEMDTLTKKPQGPEGTERNLARDPLKQDMAAEDMDVEGAVAKHSVVVRETAVKGRPVLPQMSSRGNEASALLAGGWR</sequence>
<dbReference type="PANTHER" id="PTHR13491">
    <property type="entry name" value="ZCCHC10 PROTEIN"/>
    <property type="match status" value="1"/>
</dbReference>
<dbReference type="AlphaFoldDB" id="A0A8K0T3X6"/>
<dbReference type="OrthoDB" id="437973at2759"/>
<feature type="region of interest" description="Disordered" evidence="1">
    <location>
        <begin position="249"/>
        <end position="268"/>
    </location>
</feature>
<reference evidence="2" key="1">
    <citation type="journal article" date="2021" name="Nat. Commun.">
        <title>Genetic determinants of endophytism in the Arabidopsis root mycobiome.</title>
        <authorList>
            <person name="Mesny F."/>
            <person name="Miyauchi S."/>
            <person name="Thiergart T."/>
            <person name="Pickel B."/>
            <person name="Atanasova L."/>
            <person name="Karlsson M."/>
            <person name="Huettel B."/>
            <person name="Barry K.W."/>
            <person name="Haridas S."/>
            <person name="Chen C."/>
            <person name="Bauer D."/>
            <person name="Andreopoulos W."/>
            <person name="Pangilinan J."/>
            <person name="LaButti K."/>
            <person name="Riley R."/>
            <person name="Lipzen A."/>
            <person name="Clum A."/>
            <person name="Drula E."/>
            <person name="Henrissat B."/>
            <person name="Kohler A."/>
            <person name="Grigoriev I.V."/>
            <person name="Martin F.M."/>
            <person name="Hacquard S."/>
        </authorList>
    </citation>
    <scope>NUCLEOTIDE SEQUENCE</scope>
    <source>
        <strain evidence="2">MPI-CAGE-CH-0235</strain>
    </source>
</reference>
<evidence type="ECO:0000256" key="1">
    <source>
        <dbReference type="SAM" id="MobiDB-lite"/>
    </source>
</evidence>
<evidence type="ECO:0000313" key="2">
    <source>
        <dbReference type="EMBL" id="KAH7326050.1"/>
    </source>
</evidence>
<dbReference type="PANTHER" id="PTHR13491:SF0">
    <property type="entry name" value="ZINC FINGER CCHC DOMAIN-CONTAINING PROTEIN 10"/>
    <property type="match status" value="1"/>
</dbReference>
<dbReference type="Pfam" id="PF13917">
    <property type="entry name" value="zf-CCHC_3"/>
    <property type="match status" value="1"/>
</dbReference>
<accession>A0A8K0T3X6</accession>
<feature type="region of interest" description="Disordered" evidence="1">
    <location>
        <begin position="194"/>
        <end position="216"/>
    </location>
</feature>
<name>A0A8K0T3X6_9HYPO</name>
<feature type="region of interest" description="Disordered" evidence="1">
    <location>
        <begin position="37"/>
        <end position="121"/>
    </location>
</feature>
<proteinExistence type="predicted"/>
<feature type="compositionally biased region" description="Basic and acidic residues" evidence="1">
    <location>
        <begin position="69"/>
        <end position="94"/>
    </location>
</feature>
<feature type="compositionally biased region" description="Basic and acidic residues" evidence="1">
    <location>
        <begin position="206"/>
        <end position="216"/>
    </location>
</feature>
<organism evidence="2 3">
    <name type="scientific">Stachybotrys elegans</name>
    <dbReference type="NCBI Taxonomy" id="80388"/>
    <lineage>
        <taxon>Eukaryota</taxon>
        <taxon>Fungi</taxon>
        <taxon>Dikarya</taxon>
        <taxon>Ascomycota</taxon>
        <taxon>Pezizomycotina</taxon>
        <taxon>Sordariomycetes</taxon>
        <taxon>Hypocreomycetidae</taxon>
        <taxon>Hypocreales</taxon>
        <taxon>Stachybotryaceae</taxon>
        <taxon>Stachybotrys</taxon>
    </lineage>
</organism>
<dbReference type="InterPro" id="IPR039715">
    <property type="entry name" value="ZCCHC10"/>
</dbReference>